<accession>A0A562T1Q1</accession>
<comment type="similarity">
    <text evidence="1">Belongs to the myoviridae tail sheath protein family.</text>
</comment>
<gene>
    <name evidence="3" type="ORF">LX66_4282</name>
</gene>
<dbReference type="RefSeq" id="WP_145717266.1">
    <property type="nucleotide sequence ID" value="NZ_BAAAFY010000004.1"/>
</dbReference>
<proteinExistence type="inferred from homology"/>
<evidence type="ECO:0000313" key="3">
    <source>
        <dbReference type="EMBL" id="TWI87014.1"/>
    </source>
</evidence>
<dbReference type="Gene3D" id="3.40.50.11780">
    <property type="match status" value="1"/>
</dbReference>
<protein>
    <recommendedName>
        <fullName evidence="2">Tail sheath protein C-terminal domain-containing protein</fullName>
    </recommendedName>
</protein>
<dbReference type="EMBL" id="VLLG01000004">
    <property type="protein sequence ID" value="TWI87014.1"/>
    <property type="molecule type" value="Genomic_DNA"/>
</dbReference>
<dbReference type="InterPro" id="IPR052042">
    <property type="entry name" value="Tail_sheath_structural"/>
</dbReference>
<dbReference type="Pfam" id="PF17482">
    <property type="entry name" value="Phage_sheath_1C"/>
    <property type="match status" value="1"/>
</dbReference>
<reference evidence="3 4" key="1">
    <citation type="journal article" date="2013" name="Stand. Genomic Sci.">
        <title>Genomic Encyclopedia of Type Strains, Phase I: The one thousand microbial genomes (KMG-I) project.</title>
        <authorList>
            <person name="Kyrpides N.C."/>
            <person name="Woyke T."/>
            <person name="Eisen J.A."/>
            <person name="Garrity G."/>
            <person name="Lilburn T.G."/>
            <person name="Beck B.J."/>
            <person name="Whitman W.B."/>
            <person name="Hugenholtz P."/>
            <person name="Klenk H.P."/>
        </authorList>
    </citation>
    <scope>NUCLEOTIDE SEQUENCE [LARGE SCALE GENOMIC DNA]</scope>
    <source>
        <strain evidence="3 4">DSM 13484</strain>
    </source>
</reference>
<comment type="caution">
    <text evidence="3">The sequence shown here is derived from an EMBL/GenBank/DDBJ whole genome shotgun (WGS) entry which is preliminary data.</text>
</comment>
<evidence type="ECO:0000259" key="2">
    <source>
        <dbReference type="Pfam" id="PF17482"/>
    </source>
</evidence>
<dbReference type="AlphaFoldDB" id="A0A562T1Q1"/>
<sequence length="487" mass="52831">MLNLADLKTPGVYIDEVPKFPPSVAQVETAIPAFIGYTRNTTLSGASIVNKPIRIRSMVEYEAIFGTRLETFTVAVNWNGAQGNFVATPPAPPAAAATYRMYYALQMYFANGGGPCYVVSIGPDNTSPATTAHHTAGLAAIAKEDEPTLLVFPDAQSLPTADAFYNVYKAALAQCNELKDRFTICDVYNGHLDYTVAPAATNNVIDDNAIGIRTLIGNNSLLYGAAYYPHLETSLSFNYDEAAVAVTGSLSATPSGPAAAVPADTRLRQADETRSLYHLANNLYHQVKASIAAMPLILPPGSTMAGVYAGIDATRGVWKAPANTSLNFVKRPTVAIDEALQENLNVHTTGKSVNAIRSFTGKGVLVWGARTLDGNSNEWRYVNVRRFFNMVEESTKKATESFVFEPNDANTWVKVRAMIENFLILQWRAGALAGAKPEHAFYVRVGLGQTMTAQDILEGRMIVEIGMAVVRPAEFIVLRFSHKMQES</sequence>
<name>A0A562T1Q1_CHIJA</name>
<keyword evidence="4" id="KW-1185">Reference proteome</keyword>
<dbReference type="PANTHER" id="PTHR35861:SF1">
    <property type="entry name" value="PHAGE TAIL SHEATH PROTEIN"/>
    <property type="match status" value="1"/>
</dbReference>
<evidence type="ECO:0000313" key="4">
    <source>
        <dbReference type="Proteomes" id="UP000316778"/>
    </source>
</evidence>
<dbReference type="OrthoDB" id="9767864at2"/>
<feature type="domain" description="Tail sheath protein C-terminal" evidence="2">
    <location>
        <begin position="376"/>
        <end position="480"/>
    </location>
</feature>
<dbReference type="InterPro" id="IPR020287">
    <property type="entry name" value="Tail_sheath_C"/>
</dbReference>
<evidence type="ECO:0000256" key="1">
    <source>
        <dbReference type="ARBA" id="ARBA00008005"/>
    </source>
</evidence>
<dbReference type="Proteomes" id="UP000316778">
    <property type="component" value="Unassembled WGS sequence"/>
</dbReference>
<organism evidence="3 4">
    <name type="scientific">Chitinophaga japonensis</name>
    <name type="common">Flexibacter japonensis</name>
    <dbReference type="NCBI Taxonomy" id="104662"/>
    <lineage>
        <taxon>Bacteria</taxon>
        <taxon>Pseudomonadati</taxon>
        <taxon>Bacteroidota</taxon>
        <taxon>Chitinophagia</taxon>
        <taxon>Chitinophagales</taxon>
        <taxon>Chitinophagaceae</taxon>
        <taxon>Chitinophaga</taxon>
    </lineage>
</organism>
<dbReference type="PANTHER" id="PTHR35861">
    <property type="match status" value="1"/>
</dbReference>